<sequence length="157" mass="17452">MLTPWITVIHGFSRRASPRPGSGQRAGFTPLRRPVGEHGRMPRIPIADLLSNSPVDPSAHLDVRRVEHYAEIFDELPPVVVFQMEERLLLVDGYHRVAAARLRGEDHVEAEVRRGSRADALRFAARLGAAQEGLTEDEVRRRIERHGDQAGGVTPGS</sequence>
<dbReference type="Proteomes" id="UP001143474">
    <property type="component" value="Unassembled WGS sequence"/>
</dbReference>
<gene>
    <name evidence="2" type="ORF">GCM10017600_77340</name>
</gene>
<reference evidence="2" key="1">
    <citation type="journal article" date="2014" name="Int. J. Syst. Evol. Microbiol.">
        <title>Complete genome sequence of Corynebacterium casei LMG S-19264T (=DSM 44701T), isolated from a smear-ripened cheese.</title>
        <authorList>
            <consortium name="US DOE Joint Genome Institute (JGI-PGF)"/>
            <person name="Walter F."/>
            <person name="Albersmeier A."/>
            <person name="Kalinowski J."/>
            <person name="Ruckert C."/>
        </authorList>
    </citation>
    <scope>NUCLEOTIDE SEQUENCE</scope>
    <source>
        <strain evidence="2">VKM Ac-2007</strain>
    </source>
</reference>
<protein>
    <recommendedName>
        <fullName evidence="4">ParB/Sulfiredoxin domain-containing protein</fullName>
    </recommendedName>
</protein>
<evidence type="ECO:0008006" key="4">
    <source>
        <dbReference type="Google" id="ProtNLM"/>
    </source>
</evidence>
<organism evidence="2 3">
    <name type="scientific">Streptosporangium carneum</name>
    <dbReference type="NCBI Taxonomy" id="47481"/>
    <lineage>
        <taxon>Bacteria</taxon>
        <taxon>Bacillati</taxon>
        <taxon>Actinomycetota</taxon>
        <taxon>Actinomycetes</taxon>
        <taxon>Streptosporangiales</taxon>
        <taxon>Streptosporangiaceae</taxon>
        <taxon>Streptosporangium</taxon>
    </lineage>
</organism>
<comment type="caution">
    <text evidence="2">The sequence shown here is derived from an EMBL/GenBank/DDBJ whole genome shotgun (WGS) entry which is preliminary data.</text>
</comment>
<evidence type="ECO:0000313" key="3">
    <source>
        <dbReference type="Proteomes" id="UP001143474"/>
    </source>
</evidence>
<dbReference type="EMBL" id="BSEV01000031">
    <property type="protein sequence ID" value="GLK14322.1"/>
    <property type="molecule type" value="Genomic_DNA"/>
</dbReference>
<evidence type="ECO:0000256" key="1">
    <source>
        <dbReference type="SAM" id="MobiDB-lite"/>
    </source>
</evidence>
<name>A0A9W6MHL8_9ACTN</name>
<dbReference type="SUPFAM" id="SSF110849">
    <property type="entry name" value="ParB/Sulfiredoxin"/>
    <property type="match status" value="1"/>
</dbReference>
<dbReference type="AlphaFoldDB" id="A0A9W6MHL8"/>
<proteinExistence type="predicted"/>
<reference evidence="2" key="2">
    <citation type="submission" date="2023-01" db="EMBL/GenBank/DDBJ databases">
        <authorList>
            <person name="Sun Q."/>
            <person name="Evtushenko L."/>
        </authorList>
    </citation>
    <scope>NUCLEOTIDE SEQUENCE</scope>
    <source>
        <strain evidence="2">VKM Ac-2007</strain>
    </source>
</reference>
<keyword evidence="3" id="KW-1185">Reference proteome</keyword>
<dbReference type="InterPro" id="IPR036086">
    <property type="entry name" value="ParB/Sulfiredoxin_sf"/>
</dbReference>
<feature type="region of interest" description="Disordered" evidence="1">
    <location>
        <begin position="16"/>
        <end position="38"/>
    </location>
</feature>
<evidence type="ECO:0000313" key="2">
    <source>
        <dbReference type="EMBL" id="GLK14322.1"/>
    </source>
</evidence>
<accession>A0A9W6MHL8</accession>